<reference evidence="2 3" key="1">
    <citation type="journal article" date="2017" name="G3 (Bethesda)">
        <title>The Physical Genome Mapping of Anopheles albimanus Corrected Scaffold Misassemblies and Identified Interarm Rearrangements in Genus Anopheles.</title>
        <authorList>
            <person name="Artemov G.N."/>
            <person name="Peery A.N."/>
            <person name="Jiang X."/>
            <person name="Tu Z."/>
            <person name="Stegniy V.N."/>
            <person name="Sharakhova M.V."/>
            <person name="Sharakhov I.V."/>
        </authorList>
    </citation>
    <scope>NUCLEOTIDE SEQUENCE [LARGE SCALE GENOMIC DNA]</scope>
    <source>
        <strain evidence="2 3">ALBI9_A</strain>
    </source>
</reference>
<dbReference type="PROSITE" id="PS50106">
    <property type="entry name" value="PDZ"/>
    <property type="match status" value="1"/>
</dbReference>
<evidence type="ECO:0000313" key="3">
    <source>
        <dbReference type="Proteomes" id="UP000069272"/>
    </source>
</evidence>
<feature type="compositionally biased region" description="Low complexity" evidence="1">
    <location>
        <begin position="329"/>
        <end position="347"/>
    </location>
</feature>
<dbReference type="PANTHER" id="PTHR23175:SF23">
    <property type="entry name" value="PDZ DOMAIN-CONTAINING PROTEIN"/>
    <property type="match status" value="1"/>
</dbReference>
<feature type="region of interest" description="Disordered" evidence="1">
    <location>
        <begin position="579"/>
        <end position="601"/>
    </location>
</feature>
<feature type="compositionally biased region" description="Polar residues" evidence="1">
    <location>
        <begin position="865"/>
        <end position="883"/>
    </location>
</feature>
<dbReference type="STRING" id="7167.A0A182FMA7"/>
<evidence type="ECO:0000313" key="2">
    <source>
        <dbReference type="EnsemblMetazoa" id="AALB007666-PA"/>
    </source>
</evidence>
<keyword evidence="3" id="KW-1185">Reference proteome</keyword>
<dbReference type="Gene3D" id="2.30.42.10">
    <property type="match status" value="1"/>
</dbReference>
<reference evidence="2" key="2">
    <citation type="submission" date="2022-08" db="UniProtKB">
        <authorList>
            <consortium name="EnsemblMetazoa"/>
        </authorList>
    </citation>
    <scope>IDENTIFICATION</scope>
    <source>
        <strain evidence="2">STECLA/ALBI9_A</strain>
    </source>
</reference>
<feature type="region of interest" description="Disordered" evidence="1">
    <location>
        <begin position="693"/>
        <end position="779"/>
    </location>
</feature>
<dbReference type="AlphaFoldDB" id="A0A182FMA7"/>
<name>A0A182FMA7_ANOAL</name>
<dbReference type="VEuPathDB" id="VectorBase:AALB007666"/>
<sequence length="1090" mass="115613">MADREGSGAPTGAEGGSGHGAAALPAVSSQTMPMAMLGPRGHPTMVHPHPTPIRAPPVPFHVQSPAMVHPYAGLQHQQQQHHHHLQPSLPFTQPATSFAPTTNAQQRNQMSPMVGVVSGPRIVILHRHNGDFGFTLRHFIVYPPDSVTETSTSTIPGVGILNFVHPMDTVFVKKVHQNTPAHLAGLQEGDRLLAVNGVPVTAIPYSQVVATIQQTPKTLTLQVVPKNFDILQTFFSETAHNPETNQRPQPQQVYAPRQLHPKVAKQPSLLTVAGVQEKQESLYSALQEIVTVDSIGGRKGPPPGDAIDSGSNSSSSKHAIYAEVPKRVSTNTNASSSSSSTSSSNSSQQPAGSQLTVKGLPAAVARQPSPSSAESDVLCLPQQQQQQQQYQYLSKQYQGLQQQQHEQSEYASTREPSASYVALGDGDSAIMSRLRKSLEQKEEFLRRPVPTVVPAAEPDGLARARSAGRGAAGEEPVAATTATTTATRPAVPPKPTGADVQQREFYGRPNRLQKSVWPPAATNGGPARTVAGPATPPSPPSPAPLSPNAPGKPATGASQPTHASNLSAIRELFFTGGEVRGSKGLEGAGSGRPPTTERHSEPLHLTIPSSAEPATMFDDAAPAGSVGGAAGALPLSAHSLHAVSEKAKLFESGRPLSPEGIDRMDLYKSELSRINTKQVVPNVAVRRREFELKAESTGWGRSTDDQTPSVCSDSDSTHKSTGGGRVRSLSVESTPSQPEQSGAKVARPAPAGDSPSSLAADKPAVPVRTGTEPSPPVPVAGVAILRQKPAIRDDSYRNVVCNSTDGLGPPIVLRSKQPSQQQPLEEDERKMRRISYLKATASDNLFQMLEGDTGEAGTAQLPVQPGSTPNSPDSFLSMPDNQSTTTTTTTTPVTATATSAKLQTTSTMTTGTATAIAGGSYNSQQPQLKRPRFTDDIQPLRRIYEADSEREAESPVSAVAVTTASYPAPHPPHHHHTALDSARWLAGAASASLGNLHVITMTTPGGQVTRNYFFAQSHGSKSKALAHFRDNPADSSEPVVRAGELHIKVTTIDGKRSVDRSWRQVHAELRGTRLKLTLLRDGKSSAQRKE</sequence>
<dbReference type="VEuPathDB" id="VectorBase:AALB20_034169"/>
<dbReference type="PANTHER" id="PTHR23175">
    <property type="entry name" value="PDZ DOMAIN-CONTAINING PROTEIN"/>
    <property type="match status" value="1"/>
</dbReference>
<feature type="region of interest" description="Disordered" evidence="1">
    <location>
        <begin position="294"/>
        <end position="354"/>
    </location>
</feature>
<accession>A0A182FMA7</accession>
<dbReference type="SMART" id="SM00228">
    <property type="entry name" value="PDZ"/>
    <property type="match status" value="1"/>
</dbReference>
<dbReference type="SUPFAM" id="SSF50156">
    <property type="entry name" value="PDZ domain-like"/>
    <property type="match status" value="1"/>
</dbReference>
<organism evidence="2 3">
    <name type="scientific">Anopheles albimanus</name>
    <name type="common">New world malaria mosquito</name>
    <dbReference type="NCBI Taxonomy" id="7167"/>
    <lineage>
        <taxon>Eukaryota</taxon>
        <taxon>Metazoa</taxon>
        <taxon>Ecdysozoa</taxon>
        <taxon>Arthropoda</taxon>
        <taxon>Hexapoda</taxon>
        <taxon>Insecta</taxon>
        <taxon>Pterygota</taxon>
        <taxon>Neoptera</taxon>
        <taxon>Endopterygota</taxon>
        <taxon>Diptera</taxon>
        <taxon>Nematocera</taxon>
        <taxon>Culicoidea</taxon>
        <taxon>Culicidae</taxon>
        <taxon>Anophelinae</taxon>
        <taxon>Anopheles</taxon>
    </lineage>
</organism>
<feature type="compositionally biased region" description="Low complexity" evidence="1">
    <location>
        <begin position="463"/>
        <end position="489"/>
    </location>
</feature>
<feature type="region of interest" description="Disordered" evidence="1">
    <location>
        <begin position="455"/>
        <end position="562"/>
    </location>
</feature>
<dbReference type="InterPro" id="IPR001478">
    <property type="entry name" value="PDZ"/>
</dbReference>
<feature type="region of interest" description="Disordered" evidence="1">
    <location>
        <begin position="805"/>
        <end position="828"/>
    </location>
</feature>
<feature type="compositionally biased region" description="Pro residues" evidence="1">
    <location>
        <begin position="534"/>
        <end position="547"/>
    </location>
</feature>
<protein>
    <submittedName>
        <fullName evidence="2">PDZ domain-containing protein</fullName>
    </submittedName>
</protein>
<feature type="compositionally biased region" description="Polar residues" evidence="1">
    <location>
        <begin position="730"/>
        <end position="740"/>
    </location>
</feature>
<proteinExistence type="predicted"/>
<evidence type="ECO:0000256" key="1">
    <source>
        <dbReference type="SAM" id="MobiDB-lite"/>
    </source>
</evidence>
<feature type="compositionally biased region" description="Polar residues" evidence="1">
    <location>
        <begin position="705"/>
        <end position="714"/>
    </location>
</feature>
<dbReference type="Proteomes" id="UP000069272">
    <property type="component" value="Chromosome X"/>
</dbReference>
<feature type="region of interest" description="Disordered" evidence="1">
    <location>
        <begin position="856"/>
        <end position="892"/>
    </location>
</feature>
<dbReference type="InterPro" id="IPR036034">
    <property type="entry name" value="PDZ_sf"/>
</dbReference>
<feature type="region of interest" description="Disordered" evidence="1">
    <location>
        <begin position="1"/>
        <end position="23"/>
    </location>
</feature>
<dbReference type="Pfam" id="PF00595">
    <property type="entry name" value="PDZ"/>
    <property type="match status" value="1"/>
</dbReference>
<dbReference type="EnsemblMetazoa" id="AALB007666-RA">
    <property type="protein sequence ID" value="AALB007666-PA"/>
    <property type="gene ID" value="AALB007666"/>
</dbReference>